<evidence type="ECO:0000313" key="1">
    <source>
        <dbReference type="EMBL" id="XBH21830.1"/>
    </source>
</evidence>
<dbReference type="AlphaFoldDB" id="A0AAU7DXQ2"/>
<accession>A0AAU7DXQ2</accession>
<organism evidence="1">
    <name type="scientific">Jonesiaceae bacterium BS-20</name>
    <dbReference type="NCBI Taxonomy" id="3120821"/>
    <lineage>
        <taxon>Bacteria</taxon>
        <taxon>Bacillati</taxon>
        <taxon>Actinomycetota</taxon>
        <taxon>Actinomycetes</taxon>
        <taxon>Micrococcales</taxon>
        <taxon>Jonesiaceae</taxon>
    </lineage>
</organism>
<protein>
    <submittedName>
        <fullName evidence="1">Uncharacterized protein</fullName>
    </submittedName>
</protein>
<proteinExistence type="predicted"/>
<name>A0AAU7DXQ2_9MICO</name>
<reference evidence="1" key="1">
    <citation type="submission" date="2024-02" db="EMBL/GenBank/DDBJ databases">
        <title>Tomenella chthoni gen. nov. sp. nov., a member of the family Jonesiaceae isolated from bat guano.</title>
        <authorList>
            <person name="Miller S.L."/>
            <person name="King J."/>
            <person name="Sankaranarayanan K."/>
            <person name="Lawson P.A."/>
        </authorList>
    </citation>
    <scope>NUCLEOTIDE SEQUENCE</scope>
    <source>
        <strain evidence="1">BS-20</strain>
    </source>
</reference>
<gene>
    <name evidence="1" type="ORF">V5R04_00970</name>
</gene>
<dbReference type="EMBL" id="CP146203">
    <property type="protein sequence ID" value="XBH21830.1"/>
    <property type="molecule type" value="Genomic_DNA"/>
</dbReference>
<sequence length="55" mass="5932">MTAILTQRPVSIDRFGTEHRFGCSMPGVTTESGRTHGFAIRRCTDCGATRFGIGA</sequence>